<evidence type="ECO:0000313" key="2">
    <source>
        <dbReference type="Proteomes" id="UP000503349"/>
    </source>
</evidence>
<evidence type="ECO:0000313" key="1">
    <source>
        <dbReference type="EMBL" id="KAF3697817.1"/>
    </source>
</evidence>
<dbReference type="Proteomes" id="UP000503349">
    <property type="component" value="Chromosome 13"/>
</dbReference>
<organism evidence="1 2">
    <name type="scientific">Channa argus</name>
    <name type="common">Northern snakehead</name>
    <name type="synonym">Ophicephalus argus</name>
    <dbReference type="NCBI Taxonomy" id="215402"/>
    <lineage>
        <taxon>Eukaryota</taxon>
        <taxon>Metazoa</taxon>
        <taxon>Chordata</taxon>
        <taxon>Craniata</taxon>
        <taxon>Vertebrata</taxon>
        <taxon>Euteleostomi</taxon>
        <taxon>Actinopterygii</taxon>
        <taxon>Neopterygii</taxon>
        <taxon>Teleostei</taxon>
        <taxon>Neoteleostei</taxon>
        <taxon>Acanthomorphata</taxon>
        <taxon>Anabantaria</taxon>
        <taxon>Anabantiformes</taxon>
        <taxon>Channoidei</taxon>
        <taxon>Channidae</taxon>
        <taxon>Channa</taxon>
    </lineage>
</organism>
<gene>
    <name evidence="1" type="ORF">EXN66_Car013498</name>
</gene>
<dbReference type="EMBL" id="CM015724">
    <property type="protein sequence ID" value="KAF3697817.1"/>
    <property type="molecule type" value="Genomic_DNA"/>
</dbReference>
<reference evidence="2" key="2">
    <citation type="submission" date="2019-02" db="EMBL/GenBank/DDBJ databases">
        <title>Opniocepnalus argus Var Kimnra genome.</title>
        <authorList>
            <person name="Zhou C."/>
            <person name="Xiao S."/>
        </authorList>
    </citation>
    <scope>NUCLEOTIDE SEQUENCE [LARGE SCALE GENOMIC DNA]</scope>
</reference>
<proteinExistence type="predicted"/>
<protein>
    <submittedName>
        <fullName evidence="1">Uncharacterized protein</fullName>
    </submittedName>
</protein>
<keyword evidence="2" id="KW-1185">Reference proteome</keyword>
<reference evidence="1 2" key="1">
    <citation type="submission" date="2019-02" db="EMBL/GenBank/DDBJ databases">
        <title>Opniocepnalus argus genome.</title>
        <authorList>
            <person name="Zhou C."/>
            <person name="Xiao S."/>
        </authorList>
    </citation>
    <scope>NUCLEOTIDE SEQUENCE [LARGE SCALE GENOMIC DNA]</scope>
    <source>
        <strain evidence="1">OARG1902GOOAL</strain>
        <tissue evidence="1">Muscle</tissue>
    </source>
</reference>
<dbReference type="AlphaFoldDB" id="A0A6G1Q5N6"/>
<accession>A0A6G1Q5N6</accession>
<name>A0A6G1Q5N6_CHAAH</name>
<sequence>MDHTLPAKVGKYEEHHWPQENHNNDYINHNIGDNSSDIVNTLFEFIIPQNE</sequence>